<protein>
    <submittedName>
        <fullName evidence="1">DUF1641 domain-containing protein</fullName>
    </submittedName>
</protein>
<gene>
    <name evidence="1" type="ORF">NM203_01895</name>
</gene>
<dbReference type="Proteomes" id="UP001651690">
    <property type="component" value="Unassembled WGS sequence"/>
</dbReference>
<sequence>MTANGQVLELSPADRVRAKLDDPRVAESLNDLLEHADLLAILVSGLDGLVRRSDTISDSLTSAIGEAKGDAAGASLTQSIPGIDALKSIDLAGLAQSFATLSDKVVDATPALNSLLSSRLTDPQATEVLAQLGEALVEAKTANAQGAQGPKGFFGILKAAKDPDVARGLGFLLQVAKAFGRQLST</sequence>
<dbReference type="RefSeq" id="WP_255057904.1">
    <property type="nucleotide sequence ID" value="NZ_JANDBD010000001.1"/>
</dbReference>
<dbReference type="PANTHER" id="PTHR39180:SF2">
    <property type="entry name" value="DUF1641 DOMAIN-CONTAINING PROTEIN"/>
    <property type="match status" value="1"/>
</dbReference>
<name>A0ABT1LVK4_9MYCO</name>
<accession>A0ABT1LVK4</accession>
<dbReference type="Pfam" id="PF07849">
    <property type="entry name" value="DUF1641"/>
    <property type="match status" value="1"/>
</dbReference>
<evidence type="ECO:0000313" key="2">
    <source>
        <dbReference type="Proteomes" id="UP001651690"/>
    </source>
</evidence>
<organism evidence="1 2">
    <name type="scientific">Mycolicibacterium arenosum</name>
    <dbReference type="NCBI Taxonomy" id="2952157"/>
    <lineage>
        <taxon>Bacteria</taxon>
        <taxon>Bacillati</taxon>
        <taxon>Actinomycetota</taxon>
        <taxon>Actinomycetes</taxon>
        <taxon>Mycobacteriales</taxon>
        <taxon>Mycobacteriaceae</taxon>
        <taxon>Mycolicibacterium</taxon>
    </lineage>
</organism>
<reference evidence="1 2" key="1">
    <citation type="submission" date="2022-06" db="EMBL/GenBank/DDBJ databases">
        <title>Mycolicibacterium sp. CAU 1645 isolated from seawater.</title>
        <authorList>
            <person name="Kim W."/>
        </authorList>
    </citation>
    <scope>NUCLEOTIDE SEQUENCE [LARGE SCALE GENOMIC DNA]</scope>
    <source>
        <strain evidence="1 2">CAU 1645</strain>
    </source>
</reference>
<dbReference type="PANTHER" id="PTHR39180">
    <property type="match status" value="1"/>
</dbReference>
<comment type="caution">
    <text evidence="1">The sequence shown here is derived from an EMBL/GenBank/DDBJ whole genome shotgun (WGS) entry which is preliminary data.</text>
</comment>
<dbReference type="EMBL" id="JANDBD010000001">
    <property type="protein sequence ID" value="MCP9270933.1"/>
    <property type="molecule type" value="Genomic_DNA"/>
</dbReference>
<proteinExistence type="predicted"/>
<dbReference type="InterPro" id="IPR012440">
    <property type="entry name" value="DUF1641"/>
</dbReference>
<evidence type="ECO:0000313" key="1">
    <source>
        <dbReference type="EMBL" id="MCP9270933.1"/>
    </source>
</evidence>
<keyword evidence="2" id="KW-1185">Reference proteome</keyword>